<proteinExistence type="predicted"/>
<dbReference type="Pfam" id="PF02779">
    <property type="entry name" value="Transket_pyr"/>
    <property type="match status" value="1"/>
</dbReference>
<dbReference type="SUPFAM" id="SSF52922">
    <property type="entry name" value="TK C-terminal domain-like"/>
    <property type="match status" value="1"/>
</dbReference>
<dbReference type="EMBL" id="MGAI01000026">
    <property type="protein sequence ID" value="OGK44599.1"/>
    <property type="molecule type" value="Genomic_DNA"/>
</dbReference>
<dbReference type="AlphaFoldDB" id="A0A1F7IMK3"/>
<name>A0A1F7IMK3_9BACT</name>
<dbReference type="InterPro" id="IPR005475">
    <property type="entry name" value="Transketolase-like_Pyr-bd"/>
</dbReference>
<dbReference type="Gene3D" id="3.40.50.920">
    <property type="match status" value="1"/>
</dbReference>
<dbReference type="InterPro" id="IPR033248">
    <property type="entry name" value="Transketolase_C"/>
</dbReference>
<reference evidence="2 3" key="1">
    <citation type="journal article" date="2016" name="Nat. Commun.">
        <title>Thousands of microbial genomes shed light on interconnected biogeochemical processes in an aquifer system.</title>
        <authorList>
            <person name="Anantharaman K."/>
            <person name="Brown C.T."/>
            <person name="Hug L.A."/>
            <person name="Sharon I."/>
            <person name="Castelle C.J."/>
            <person name="Probst A.J."/>
            <person name="Thomas B.C."/>
            <person name="Singh A."/>
            <person name="Wilkins M.J."/>
            <person name="Karaoz U."/>
            <person name="Brodie E.L."/>
            <person name="Williams K.H."/>
            <person name="Hubbard S.S."/>
            <person name="Banfield J.F."/>
        </authorList>
    </citation>
    <scope>NUCLEOTIDE SEQUENCE [LARGE SCALE GENOMIC DNA]</scope>
</reference>
<dbReference type="SUPFAM" id="SSF52518">
    <property type="entry name" value="Thiamin diphosphate-binding fold (THDP-binding)"/>
    <property type="match status" value="1"/>
</dbReference>
<dbReference type="InterPro" id="IPR009014">
    <property type="entry name" value="Transketo_C/PFOR_II"/>
</dbReference>
<dbReference type="SMART" id="SM00861">
    <property type="entry name" value="Transket_pyr"/>
    <property type="match status" value="1"/>
</dbReference>
<gene>
    <name evidence="2" type="ORF">A3B40_05310</name>
</gene>
<dbReference type="PANTHER" id="PTHR43825:SF5">
    <property type="entry name" value="HYPOTHETICAL TRANSKETOLASE FAMILY PROTEIN"/>
    <property type="match status" value="1"/>
</dbReference>
<dbReference type="CDD" id="cd07033">
    <property type="entry name" value="TPP_PYR_DXS_TK_like"/>
    <property type="match status" value="1"/>
</dbReference>
<sequence length="278" mass="31352">MTGDLGAHLFEPLREELGDRFINAGVAEHNMVTAAAGMAYVGFKPWIYSIAPFVTIKVLEEIRNDICLHNYNVKMVGLGGGYDYAIAGPTHHVLNDVALMMTLPHIKIYTPGFSEDLEGIVHKMSKENFPAYLRLTKAEKLDFSLSSYSGVRRLSKGKKLTVVVLGSIINRVIPAIIKFPKEIVDVWLVSEFPLRIPIELLQSIRKTKTVCVIEEHVQTGGLGHHFNHILRENKISFKHFVHLYAKGYISQRYGSRDFYLKESGLDKESIKKVIESLV</sequence>
<feature type="domain" description="Transketolase-like pyrimidine-binding" evidence="1">
    <location>
        <begin position="1"/>
        <end position="143"/>
    </location>
</feature>
<accession>A0A1F7IMK3</accession>
<evidence type="ECO:0000259" key="1">
    <source>
        <dbReference type="SMART" id="SM00861"/>
    </source>
</evidence>
<dbReference type="InterPro" id="IPR051157">
    <property type="entry name" value="PDH/Transketolase"/>
</dbReference>
<protein>
    <recommendedName>
        <fullName evidence="1">Transketolase-like pyrimidine-binding domain-containing protein</fullName>
    </recommendedName>
</protein>
<dbReference type="Proteomes" id="UP000178040">
    <property type="component" value="Unassembled WGS sequence"/>
</dbReference>
<dbReference type="PANTHER" id="PTHR43825">
    <property type="entry name" value="PYRUVATE DEHYDROGENASE E1 COMPONENT"/>
    <property type="match status" value="1"/>
</dbReference>
<dbReference type="Gene3D" id="3.40.50.970">
    <property type="match status" value="1"/>
</dbReference>
<comment type="caution">
    <text evidence="2">The sequence shown here is derived from an EMBL/GenBank/DDBJ whole genome shotgun (WGS) entry which is preliminary data.</text>
</comment>
<dbReference type="InterPro" id="IPR029061">
    <property type="entry name" value="THDP-binding"/>
</dbReference>
<evidence type="ECO:0000313" key="2">
    <source>
        <dbReference type="EMBL" id="OGK44599.1"/>
    </source>
</evidence>
<organism evidence="2 3">
    <name type="scientific">Candidatus Roizmanbacteria bacterium RIFCSPLOWO2_01_FULL_37_16</name>
    <dbReference type="NCBI Taxonomy" id="1802058"/>
    <lineage>
        <taxon>Bacteria</taxon>
        <taxon>Candidatus Roizmaniibacteriota</taxon>
    </lineage>
</organism>
<dbReference type="Pfam" id="PF02780">
    <property type="entry name" value="Transketolase_C"/>
    <property type="match status" value="1"/>
</dbReference>
<evidence type="ECO:0000313" key="3">
    <source>
        <dbReference type="Proteomes" id="UP000178040"/>
    </source>
</evidence>